<evidence type="ECO:0000313" key="1">
    <source>
        <dbReference type="EMBL" id="MBW88391.1"/>
    </source>
</evidence>
<sequence length="37" mass="4225">MQSPILRSANNGRLQLNHTWSQYSLSNLALGYPFENC</sequence>
<name>A0A2P2J4H6_RHIMU</name>
<organism evidence="1">
    <name type="scientific">Rhizophora mucronata</name>
    <name type="common">Asiatic mangrove</name>
    <dbReference type="NCBI Taxonomy" id="61149"/>
    <lineage>
        <taxon>Eukaryota</taxon>
        <taxon>Viridiplantae</taxon>
        <taxon>Streptophyta</taxon>
        <taxon>Embryophyta</taxon>
        <taxon>Tracheophyta</taxon>
        <taxon>Spermatophyta</taxon>
        <taxon>Magnoliopsida</taxon>
        <taxon>eudicotyledons</taxon>
        <taxon>Gunneridae</taxon>
        <taxon>Pentapetalae</taxon>
        <taxon>rosids</taxon>
        <taxon>fabids</taxon>
        <taxon>Malpighiales</taxon>
        <taxon>Rhizophoraceae</taxon>
        <taxon>Rhizophora</taxon>
    </lineage>
</organism>
<proteinExistence type="predicted"/>
<dbReference type="AlphaFoldDB" id="A0A2P2J4H6"/>
<reference evidence="1" key="1">
    <citation type="submission" date="2018-02" db="EMBL/GenBank/DDBJ databases">
        <title>Rhizophora mucronata_Transcriptome.</title>
        <authorList>
            <person name="Meera S.P."/>
            <person name="Sreeshan A."/>
            <person name="Augustine A."/>
        </authorList>
    </citation>
    <scope>NUCLEOTIDE SEQUENCE</scope>
    <source>
        <tissue evidence="1">Leaf</tissue>
    </source>
</reference>
<accession>A0A2P2J4H6</accession>
<protein>
    <submittedName>
        <fullName evidence="1">Uncharacterized protein</fullName>
    </submittedName>
</protein>
<dbReference type="EMBL" id="GGEC01007908">
    <property type="protein sequence ID" value="MBW88391.1"/>
    <property type="molecule type" value="Transcribed_RNA"/>
</dbReference>